<gene>
    <name evidence="3" type="ORF">IAB75_04350</name>
</gene>
<dbReference type="Proteomes" id="UP000725002">
    <property type="component" value="Unassembled WGS sequence"/>
</dbReference>
<comment type="caution">
    <text evidence="3">The sequence shown here is derived from an EMBL/GenBank/DDBJ whole genome shotgun (WGS) entry which is preliminary data.</text>
</comment>
<reference evidence="3" key="1">
    <citation type="submission" date="2020-10" db="EMBL/GenBank/DDBJ databases">
        <authorList>
            <person name="Gilroy R."/>
        </authorList>
    </citation>
    <scope>NUCLEOTIDE SEQUENCE</scope>
    <source>
        <strain evidence="3">G3-8215</strain>
    </source>
</reference>
<evidence type="ECO:0000313" key="4">
    <source>
        <dbReference type="Proteomes" id="UP000725002"/>
    </source>
</evidence>
<dbReference type="Gene3D" id="2.60.40.2030">
    <property type="match status" value="1"/>
</dbReference>
<organism evidence="3 4">
    <name type="scientific">Candidatus Cryptobacteroides avicola</name>
    <dbReference type="NCBI Taxonomy" id="2840757"/>
    <lineage>
        <taxon>Bacteria</taxon>
        <taxon>Pseudomonadati</taxon>
        <taxon>Bacteroidota</taxon>
        <taxon>Bacteroidia</taxon>
        <taxon>Bacteroidales</taxon>
        <taxon>Candidatus Cryptobacteroides</taxon>
    </lineage>
</organism>
<dbReference type="InterPro" id="IPR038081">
    <property type="entry name" value="CalX-like_sf"/>
</dbReference>
<evidence type="ECO:0000256" key="1">
    <source>
        <dbReference type="SAM" id="SignalP"/>
    </source>
</evidence>
<dbReference type="PROSITE" id="PS51257">
    <property type="entry name" value="PROKAR_LIPOPROTEIN"/>
    <property type="match status" value="1"/>
</dbReference>
<accession>A0A940II28</accession>
<name>A0A940II28_9BACT</name>
<proteinExistence type="predicted"/>
<protein>
    <submittedName>
        <fullName evidence="3">DUF4984 domain-containing protein</fullName>
    </submittedName>
</protein>
<dbReference type="AlphaFoldDB" id="A0A940II28"/>
<evidence type="ECO:0000259" key="2">
    <source>
        <dbReference type="Pfam" id="PF16372"/>
    </source>
</evidence>
<reference evidence="3" key="2">
    <citation type="journal article" date="2021" name="PeerJ">
        <title>Extensive microbial diversity within the chicken gut microbiome revealed by metagenomics and culture.</title>
        <authorList>
            <person name="Gilroy R."/>
            <person name="Ravi A."/>
            <person name="Getino M."/>
            <person name="Pursley I."/>
            <person name="Horton D.L."/>
            <person name="Alikhan N.F."/>
            <person name="Baker D."/>
            <person name="Gharbi K."/>
            <person name="Hall N."/>
            <person name="Watson M."/>
            <person name="Adriaenssens E.M."/>
            <person name="Foster-Nyarko E."/>
            <person name="Jarju S."/>
            <person name="Secka A."/>
            <person name="Antonio M."/>
            <person name="Oren A."/>
            <person name="Chaudhuri R.R."/>
            <person name="La Ragione R."/>
            <person name="Hildebrand F."/>
            <person name="Pallen M.J."/>
        </authorList>
    </citation>
    <scope>NUCLEOTIDE SEQUENCE</scope>
    <source>
        <strain evidence="3">G3-8215</strain>
    </source>
</reference>
<keyword evidence="1" id="KW-0732">Signal</keyword>
<evidence type="ECO:0000313" key="3">
    <source>
        <dbReference type="EMBL" id="MBO8483325.1"/>
    </source>
</evidence>
<dbReference type="InterPro" id="IPR032283">
    <property type="entry name" value="DUF4984"/>
</dbReference>
<feature type="domain" description="DUF4984" evidence="2">
    <location>
        <begin position="134"/>
        <end position="297"/>
    </location>
</feature>
<feature type="signal peptide" evidence="1">
    <location>
        <begin position="1"/>
        <end position="19"/>
    </location>
</feature>
<feature type="chain" id="PRO_5037649033" evidence="1">
    <location>
        <begin position="20"/>
        <end position="315"/>
    </location>
</feature>
<dbReference type="SUPFAM" id="SSF141072">
    <property type="entry name" value="CalX-like"/>
    <property type="match status" value="1"/>
</dbReference>
<sequence length="315" mass="34787">MKGKIFISGACLSAVIALASCSEDSHVYSDAEYIMFADTMSVNVVLQGSETFSVPVVSTVTCDYDRTFGVEIVDSGSTAIEGRDYTISSNMLTIKAGENRADVIVSANLDNLPEMDTLQFNLRLVAPESVKWDLYGDQTKVRMFKVRPFSIDEFTGWCMVTSSCLLELPGLDNNGVQRLIWTEKGPEGNTVVLTNWLHDGYDVTIKMDPSDPAEPSVTMDADQVISNEQNVLGQINADDRIYVEESSSAYSYFNTCRNSVILNVRVYLQEFGAPFATLGYYDNQMEWVSDEEADRLVKEYGMIKKGGPSDTGAGE</sequence>
<dbReference type="EMBL" id="JADILV010000030">
    <property type="protein sequence ID" value="MBO8483325.1"/>
    <property type="molecule type" value="Genomic_DNA"/>
</dbReference>
<dbReference type="Pfam" id="PF16372">
    <property type="entry name" value="DUF4984"/>
    <property type="match status" value="1"/>
</dbReference>